<feature type="compositionally biased region" description="Polar residues" evidence="1">
    <location>
        <begin position="155"/>
        <end position="168"/>
    </location>
</feature>
<dbReference type="VEuPathDB" id="FungiDB:RhiirFUN_004699"/>
<dbReference type="Proteomes" id="UP000232688">
    <property type="component" value="Unassembled WGS sequence"/>
</dbReference>
<dbReference type="VEuPathDB" id="FungiDB:RhiirA1_538087"/>
<organism evidence="2 3">
    <name type="scientific">Rhizophagus irregularis</name>
    <dbReference type="NCBI Taxonomy" id="588596"/>
    <lineage>
        <taxon>Eukaryota</taxon>
        <taxon>Fungi</taxon>
        <taxon>Fungi incertae sedis</taxon>
        <taxon>Mucoromycota</taxon>
        <taxon>Glomeromycotina</taxon>
        <taxon>Glomeromycetes</taxon>
        <taxon>Glomerales</taxon>
        <taxon>Glomeraceae</taxon>
        <taxon>Rhizophagus</taxon>
    </lineage>
</organism>
<feature type="region of interest" description="Disordered" evidence="1">
    <location>
        <begin position="155"/>
        <end position="175"/>
    </location>
</feature>
<protein>
    <submittedName>
        <fullName evidence="2">Uncharacterized protein</fullName>
    </submittedName>
</protein>
<dbReference type="VEuPathDB" id="FungiDB:RhiirFUN_004700"/>
<accession>A0A2N0RI72</accession>
<dbReference type="AlphaFoldDB" id="A0A2N0RI72"/>
<name>A0A2N0RI72_9GLOM</name>
<reference evidence="2 3" key="1">
    <citation type="submission" date="2017-10" db="EMBL/GenBank/DDBJ databases">
        <title>Extensive intraspecific genome diversity in a model arbuscular mycorrhizal fungus.</title>
        <authorList>
            <person name="Chen E.C.H."/>
            <person name="Morin E."/>
            <person name="Baudet D."/>
            <person name="Noel J."/>
            <person name="Ndikumana S."/>
            <person name="Charron P."/>
            <person name="St-Onge C."/>
            <person name="Giorgi J."/>
            <person name="Grigoriev I.V."/>
            <person name="Roux C."/>
            <person name="Martin F.M."/>
            <person name="Corradi N."/>
        </authorList>
    </citation>
    <scope>NUCLEOTIDE SEQUENCE [LARGE SCALE GENOMIC DNA]</scope>
    <source>
        <strain evidence="2 3">A1</strain>
    </source>
</reference>
<evidence type="ECO:0000256" key="1">
    <source>
        <dbReference type="SAM" id="MobiDB-lite"/>
    </source>
</evidence>
<proteinExistence type="predicted"/>
<dbReference type="EMBL" id="LLXH01000786">
    <property type="protein sequence ID" value="PKC63004.1"/>
    <property type="molecule type" value="Genomic_DNA"/>
</dbReference>
<comment type="caution">
    <text evidence="2">The sequence shown here is derived from an EMBL/GenBank/DDBJ whole genome shotgun (WGS) entry which is preliminary data.</text>
</comment>
<sequence>MGLDFGTYFYLKNYTILIGWMNTTGQMRSLIEHNHVISGTPLEHGIEALEHIFGISCQVIADFNFYEFYKIQKYGIYVFDIDGTSLPHEIIECLRTWPSDDDIKEAIRVGYNEAIALANYFEINNYNSVSIQQLVARVEFSSDDTNIPEIIDENQNQNLTNESDNNTEFADENETTNPLSMNFPDLQYILNQKSVPQNQFENFDQLFTLEGFLCPKILINIRKNHDAFSQHSKKTNHEFTNNSIQENHVNRRKDRWEGCKRLATIPIASGTNIHNIIDANVSNLHPLILNGYLIIYSDKKLCIAQIISMYEKRGERHAWMNKDC</sequence>
<evidence type="ECO:0000313" key="3">
    <source>
        <dbReference type="Proteomes" id="UP000232688"/>
    </source>
</evidence>
<reference evidence="2 3" key="2">
    <citation type="submission" date="2017-10" db="EMBL/GenBank/DDBJ databases">
        <title>Genome analyses suggest a sexual origin of heterokaryosis in a supposedly ancient asexual fungus.</title>
        <authorList>
            <person name="Corradi N."/>
            <person name="Sedzielewska K."/>
            <person name="Noel J."/>
            <person name="Charron P."/>
            <person name="Farinelli L."/>
            <person name="Marton T."/>
            <person name="Kruger M."/>
            <person name="Pelin A."/>
            <person name="Brachmann A."/>
            <person name="Corradi N."/>
        </authorList>
    </citation>
    <scope>NUCLEOTIDE SEQUENCE [LARGE SCALE GENOMIC DNA]</scope>
    <source>
        <strain evidence="2 3">A1</strain>
    </source>
</reference>
<gene>
    <name evidence="2" type="ORF">RhiirA1_538087</name>
</gene>
<evidence type="ECO:0000313" key="2">
    <source>
        <dbReference type="EMBL" id="PKC63004.1"/>
    </source>
</evidence>
<dbReference type="VEuPathDB" id="FungiDB:FUN_024052"/>